<feature type="compositionally biased region" description="Low complexity" evidence="5">
    <location>
        <begin position="31"/>
        <end position="74"/>
    </location>
</feature>
<evidence type="ECO:0000256" key="1">
    <source>
        <dbReference type="ARBA" id="ARBA00004141"/>
    </source>
</evidence>
<feature type="transmembrane region" description="Helical" evidence="6">
    <location>
        <begin position="671"/>
        <end position="696"/>
    </location>
</feature>
<reference evidence="9" key="1">
    <citation type="journal article" date="2006" name="PLoS Biol.">
        <title>Macronuclear genome sequence of the ciliate Tetrahymena thermophila, a model eukaryote.</title>
        <authorList>
            <person name="Eisen J.A."/>
            <person name="Coyne R.S."/>
            <person name="Wu M."/>
            <person name="Wu D."/>
            <person name="Thiagarajan M."/>
            <person name="Wortman J.R."/>
            <person name="Badger J.H."/>
            <person name="Ren Q."/>
            <person name="Amedeo P."/>
            <person name="Jones K.M."/>
            <person name="Tallon L.J."/>
            <person name="Delcher A.L."/>
            <person name="Salzberg S.L."/>
            <person name="Silva J.C."/>
            <person name="Haas B.J."/>
            <person name="Majoros W.H."/>
            <person name="Farzad M."/>
            <person name="Carlton J.M."/>
            <person name="Smith R.K. Jr."/>
            <person name="Garg J."/>
            <person name="Pearlman R.E."/>
            <person name="Karrer K.M."/>
            <person name="Sun L."/>
            <person name="Manning G."/>
            <person name="Elde N.C."/>
            <person name="Turkewitz A.P."/>
            <person name="Asai D.J."/>
            <person name="Wilkes D.E."/>
            <person name="Wang Y."/>
            <person name="Cai H."/>
            <person name="Collins K."/>
            <person name="Stewart B.A."/>
            <person name="Lee S.R."/>
            <person name="Wilamowska K."/>
            <person name="Weinberg Z."/>
            <person name="Ruzzo W.L."/>
            <person name="Wloga D."/>
            <person name="Gaertig J."/>
            <person name="Frankel J."/>
            <person name="Tsao C.-C."/>
            <person name="Gorovsky M.A."/>
            <person name="Keeling P.J."/>
            <person name="Waller R.F."/>
            <person name="Patron N.J."/>
            <person name="Cherry J.M."/>
            <person name="Stover N.A."/>
            <person name="Krieger C.J."/>
            <person name="del Toro C."/>
            <person name="Ryder H.F."/>
            <person name="Williamson S.C."/>
            <person name="Barbeau R.A."/>
            <person name="Hamilton E.P."/>
            <person name="Orias E."/>
        </authorList>
    </citation>
    <scope>NUCLEOTIDE SEQUENCE [LARGE SCALE GENOMIC DNA]</scope>
    <source>
        <strain evidence="9">SB210</strain>
    </source>
</reference>
<protein>
    <submittedName>
        <fullName evidence="8">Transmembrane protein, putative</fullName>
    </submittedName>
</protein>
<name>Q236U5_TETTS</name>
<feature type="transmembrane region" description="Helical" evidence="6">
    <location>
        <begin position="899"/>
        <end position="920"/>
    </location>
</feature>
<feature type="region of interest" description="Disordered" evidence="5">
    <location>
        <begin position="1"/>
        <end position="86"/>
    </location>
</feature>
<keyword evidence="3 6" id="KW-1133">Transmembrane helix</keyword>
<evidence type="ECO:0000256" key="5">
    <source>
        <dbReference type="SAM" id="MobiDB-lite"/>
    </source>
</evidence>
<dbReference type="OrthoDB" id="197980at2759"/>
<evidence type="ECO:0000256" key="3">
    <source>
        <dbReference type="ARBA" id="ARBA00022989"/>
    </source>
</evidence>
<dbReference type="EMBL" id="GG662749">
    <property type="protein sequence ID" value="EAR92405.2"/>
    <property type="molecule type" value="Genomic_DNA"/>
</dbReference>
<keyword evidence="2 6" id="KW-0812">Transmembrane</keyword>
<evidence type="ECO:0000256" key="6">
    <source>
        <dbReference type="SAM" id="Phobius"/>
    </source>
</evidence>
<dbReference type="GeneID" id="7824286"/>
<feature type="compositionally biased region" description="Polar residues" evidence="5">
    <location>
        <begin position="21"/>
        <end position="30"/>
    </location>
</feature>
<feature type="transmembrane region" description="Helical" evidence="6">
    <location>
        <begin position="948"/>
        <end position="972"/>
    </location>
</feature>
<proteinExistence type="predicted"/>
<dbReference type="GO" id="GO:0016020">
    <property type="term" value="C:membrane"/>
    <property type="evidence" value="ECO:0007669"/>
    <property type="project" value="UniProtKB-SubCell"/>
</dbReference>
<keyword evidence="4 6" id="KW-0472">Membrane</keyword>
<feature type="transmembrane region" description="Helical" evidence="6">
    <location>
        <begin position="708"/>
        <end position="727"/>
    </location>
</feature>
<dbReference type="Proteomes" id="UP000009168">
    <property type="component" value="Unassembled WGS sequence"/>
</dbReference>
<evidence type="ECO:0000256" key="2">
    <source>
        <dbReference type="ARBA" id="ARBA00022692"/>
    </source>
</evidence>
<dbReference type="HOGENOM" id="CLU_307286_0_0_1"/>
<feature type="transmembrane region" description="Helical" evidence="6">
    <location>
        <begin position="739"/>
        <end position="761"/>
    </location>
</feature>
<accession>Q236U5</accession>
<feature type="compositionally biased region" description="Basic and acidic residues" evidence="5">
    <location>
        <begin position="1"/>
        <end position="11"/>
    </location>
</feature>
<dbReference type="AlphaFoldDB" id="Q236U5"/>
<dbReference type="InterPro" id="IPR013122">
    <property type="entry name" value="PKD1_2_channel"/>
</dbReference>
<evidence type="ECO:0000256" key="4">
    <source>
        <dbReference type="ARBA" id="ARBA00023136"/>
    </source>
</evidence>
<dbReference type="Pfam" id="PF08016">
    <property type="entry name" value="PKD_channel"/>
    <property type="match status" value="1"/>
</dbReference>
<feature type="domain" description="Polycystin cation channel PKD1/PKD2" evidence="7">
    <location>
        <begin position="742"/>
        <end position="870"/>
    </location>
</feature>
<feature type="transmembrane region" description="Helical" evidence="6">
    <location>
        <begin position="993"/>
        <end position="1010"/>
    </location>
</feature>
<dbReference type="RefSeq" id="XP_001012650.2">
    <property type="nucleotide sequence ID" value="XM_001012650.2"/>
</dbReference>
<evidence type="ECO:0000313" key="8">
    <source>
        <dbReference type="EMBL" id="EAR92405.2"/>
    </source>
</evidence>
<gene>
    <name evidence="8" type="ORF">TTHERM_00085030</name>
</gene>
<sequence>MIQMSEHQEHHHQNHKKKQSLLPNNFNIQQSKKASMDKSSSSKDSSSSESFDMSSEINPYESSDSSSSSSNSNSKHSHEDVAQDKQISQKLPTLHSIEKSKQNITFVLSYYLHKESNFPEINMNISKMIKKLNIPKFDMVLLYIAACFKDREYDQQILLEKIKLKFFELSDKNDNEKLAQIIYSLVDDQVKNDKVKIGSIFIEHSTYFMQRVLEDKQIYYELFQDILQSGDINMNLLIPKLYIPTSTLYILLNEKKFDQLLFLVKNNIRIMHTSMISFTSKHELTYEGYLNKPLLKVNLKLYALFYTDKVKDNSIIKKFLLEIRQSSQEYKELLKVFVKYKHNSLAKDIYKALIDCNHNFDYKILNFSLMNQNLEFLWFLGKQQNVILTSWLNEETTQKILVDQLYSVDGVYFEYLIYYLKRVKRFKVKQTIKRMCETLIFRMQTCRKGQFLYTFNNPLKVSLIVMELLHQTKEKVVHHTSRLNKAIELYYKFVQTYCSLITDDSLMIDIFKDIDLEKRKVIYLINNNNSGILQSNQIVEDAIESMWNGNVVPQANLLKMFTVTQNLFFSEMSDYIIEKDPKKNQIFMMINKNYQNHHFSLQRVVWTYNCRIRNQIDQCLILVLMALIFINFSSLFQPQYDLQALLSANNYNYDDVYDQELEIIRNLKDVYLTYQIILDIIIGFNFTFKPIFILYFDWTQKAQTKFSVQDFFCFLLGILSFIQWGFISNIEDVEEPIRFDILIIFRAVYMSIVIVQCVFAIKNFKVFGPMVKALWLVVLECSKFSFIFVLVILLFGFLAYFSFFENINGRFTSLDQALLFLIEALFGQFAFSDFNQPSPIYAPIFLNVYLFFMPIIFMQLLVAVLTFTFEAASRSGRIHYFLGTIDNLKNLEYDPVNGCLVAIPIVGNFINITFILTHMLSDPDPSAKEQNIDTLKKVNKFLVRLGYFPIYVIFTIFCALMIIVFSPIFYIVKFYRILNETNKEEGYSKGKRLLKWILLGYYYMLVQTIQDFKTNYQYLMHGKYVNINNSPHIDQQNNQQQILASLTKNCLKNMEKQTSKLPLPSLH</sequence>
<dbReference type="KEGG" id="tet:TTHERM_00085030"/>
<comment type="subcellular location">
    <subcellularLocation>
        <location evidence="1">Membrane</location>
        <topology evidence="1">Multi-pass membrane protein</topology>
    </subcellularLocation>
</comment>
<feature type="transmembrane region" description="Helical" evidence="6">
    <location>
        <begin position="773"/>
        <end position="801"/>
    </location>
</feature>
<dbReference type="InParanoid" id="Q236U5"/>
<evidence type="ECO:0000259" key="7">
    <source>
        <dbReference type="Pfam" id="PF08016"/>
    </source>
</evidence>
<evidence type="ECO:0000313" key="9">
    <source>
        <dbReference type="Proteomes" id="UP000009168"/>
    </source>
</evidence>
<organism evidence="8 9">
    <name type="scientific">Tetrahymena thermophila (strain SB210)</name>
    <dbReference type="NCBI Taxonomy" id="312017"/>
    <lineage>
        <taxon>Eukaryota</taxon>
        <taxon>Sar</taxon>
        <taxon>Alveolata</taxon>
        <taxon>Ciliophora</taxon>
        <taxon>Intramacronucleata</taxon>
        <taxon>Oligohymenophorea</taxon>
        <taxon>Hymenostomatida</taxon>
        <taxon>Tetrahymenina</taxon>
        <taxon>Tetrahymenidae</taxon>
        <taxon>Tetrahymena</taxon>
    </lineage>
</organism>
<feature type="transmembrane region" description="Helical" evidence="6">
    <location>
        <begin position="844"/>
        <end position="869"/>
    </location>
</feature>
<keyword evidence="9" id="KW-1185">Reference proteome</keyword>